<evidence type="ECO:0000313" key="10">
    <source>
        <dbReference type="Proteomes" id="UP000765509"/>
    </source>
</evidence>
<protein>
    <recommendedName>
        <fullName evidence="8">Reverse transcriptase RNase H-like domain-containing protein</fullName>
    </recommendedName>
</protein>
<dbReference type="GO" id="GO:0004519">
    <property type="term" value="F:endonuclease activity"/>
    <property type="evidence" value="ECO:0007669"/>
    <property type="project" value="UniProtKB-KW"/>
</dbReference>
<evidence type="ECO:0000256" key="7">
    <source>
        <dbReference type="SAM" id="MobiDB-lite"/>
    </source>
</evidence>
<accession>A0A9Q3CYY4</accession>
<reference evidence="9" key="1">
    <citation type="submission" date="2021-03" db="EMBL/GenBank/DDBJ databases">
        <title>Draft genome sequence of rust myrtle Austropuccinia psidii MF-1, a brazilian biotype.</title>
        <authorList>
            <person name="Quecine M.C."/>
            <person name="Pachon D.M.R."/>
            <person name="Bonatelli M.L."/>
            <person name="Correr F.H."/>
            <person name="Franceschini L.M."/>
            <person name="Leite T.F."/>
            <person name="Margarido G.R.A."/>
            <person name="Almeida C.A."/>
            <person name="Ferrarezi J.A."/>
            <person name="Labate C.A."/>
        </authorList>
    </citation>
    <scope>NUCLEOTIDE SEQUENCE</scope>
    <source>
        <strain evidence="9">MF-1</strain>
    </source>
</reference>
<proteinExistence type="predicted"/>
<comment type="caution">
    <text evidence="9">The sequence shown here is derived from an EMBL/GenBank/DDBJ whole genome shotgun (WGS) entry which is preliminary data.</text>
</comment>
<evidence type="ECO:0000256" key="4">
    <source>
        <dbReference type="ARBA" id="ARBA00022759"/>
    </source>
</evidence>
<dbReference type="Proteomes" id="UP000765509">
    <property type="component" value="Unassembled WGS sequence"/>
</dbReference>
<evidence type="ECO:0000259" key="8">
    <source>
        <dbReference type="Pfam" id="PF17917"/>
    </source>
</evidence>
<dbReference type="AlphaFoldDB" id="A0A9Q3CYY4"/>
<dbReference type="Pfam" id="PF17917">
    <property type="entry name" value="RT_RNaseH"/>
    <property type="match status" value="1"/>
</dbReference>
<keyword evidence="6" id="KW-0695">RNA-directed DNA polymerase</keyword>
<keyword evidence="2" id="KW-0548">Nucleotidyltransferase</keyword>
<evidence type="ECO:0000256" key="6">
    <source>
        <dbReference type="ARBA" id="ARBA00022918"/>
    </source>
</evidence>
<evidence type="ECO:0000256" key="5">
    <source>
        <dbReference type="ARBA" id="ARBA00022801"/>
    </source>
</evidence>
<dbReference type="InterPro" id="IPR041373">
    <property type="entry name" value="RT_RNaseH"/>
</dbReference>
<feature type="region of interest" description="Disordered" evidence="7">
    <location>
        <begin position="98"/>
        <end position="131"/>
    </location>
</feature>
<evidence type="ECO:0000256" key="2">
    <source>
        <dbReference type="ARBA" id="ARBA00022695"/>
    </source>
</evidence>
<sequence length="131" mass="15087">MQEDGNGKYRPLLYESVPFSRVESQYSQPKLDLCGVARIVKKLQTILLEQKFEIQVDAKDLIEMINISCLPNAPIARLVACIQLFLFDLVCKQGKTFTIPDDLSRRPKGEEKEESERDDFDEDEDYTTLNP</sequence>
<keyword evidence="3" id="KW-0540">Nuclease</keyword>
<feature type="compositionally biased region" description="Basic and acidic residues" evidence="7">
    <location>
        <begin position="102"/>
        <end position="115"/>
    </location>
</feature>
<feature type="domain" description="Reverse transcriptase RNase H-like" evidence="8">
    <location>
        <begin position="1"/>
        <end position="82"/>
    </location>
</feature>
<dbReference type="SUPFAM" id="SSF56672">
    <property type="entry name" value="DNA/RNA polymerases"/>
    <property type="match status" value="1"/>
</dbReference>
<dbReference type="GO" id="GO:0003964">
    <property type="term" value="F:RNA-directed DNA polymerase activity"/>
    <property type="evidence" value="ECO:0007669"/>
    <property type="project" value="UniProtKB-KW"/>
</dbReference>
<organism evidence="9 10">
    <name type="scientific">Austropuccinia psidii MF-1</name>
    <dbReference type="NCBI Taxonomy" id="1389203"/>
    <lineage>
        <taxon>Eukaryota</taxon>
        <taxon>Fungi</taxon>
        <taxon>Dikarya</taxon>
        <taxon>Basidiomycota</taxon>
        <taxon>Pucciniomycotina</taxon>
        <taxon>Pucciniomycetes</taxon>
        <taxon>Pucciniales</taxon>
        <taxon>Sphaerophragmiaceae</taxon>
        <taxon>Austropuccinia</taxon>
    </lineage>
</organism>
<dbReference type="InterPro" id="IPR043502">
    <property type="entry name" value="DNA/RNA_pol_sf"/>
</dbReference>
<keyword evidence="4" id="KW-0255">Endonuclease</keyword>
<keyword evidence="1" id="KW-0808">Transferase</keyword>
<gene>
    <name evidence="9" type="ORF">O181_030671</name>
</gene>
<dbReference type="OrthoDB" id="3037028at2759"/>
<keyword evidence="5" id="KW-0378">Hydrolase</keyword>
<name>A0A9Q3CYY4_9BASI</name>
<dbReference type="GO" id="GO:0016787">
    <property type="term" value="F:hydrolase activity"/>
    <property type="evidence" value="ECO:0007669"/>
    <property type="project" value="UniProtKB-KW"/>
</dbReference>
<evidence type="ECO:0000313" key="9">
    <source>
        <dbReference type="EMBL" id="MBW0490956.1"/>
    </source>
</evidence>
<evidence type="ECO:0000256" key="3">
    <source>
        <dbReference type="ARBA" id="ARBA00022722"/>
    </source>
</evidence>
<feature type="compositionally biased region" description="Acidic residues" evidence="7">
    <location>
        <begin position="116"/>
        <end position="131"/>
    </location>
</feature>
<dbReference type="EMBL" id="AVOT02010838">
    <property type="protein sequence ID" value="MBW0490956.1"/>
    <property type="molecule type" value="Genomic_DNA"/>
</dbReference>
<keyword evidence="10" id="KW-1185">Reference proteome</keyword>
<evidence type="ECO:0000256" key="1">
    <source>
        <dbReference type="ARBA" id="ARBA00022679"/>
    </source>
</evidence>